<feature type="signal peptide" evidence="26">
    <location>
        <begin position="1"/>
        <end position="20"/>
    </location>
</feature>
<dbReference type="InterPro" id="IPR001611">
    <property type="entry name" value="Leu-rich_rpt"/>
</dbReference>
<evidence type="ECO:0000256" key="26">
    <source>
        <dbReference type="SAM" id="SignalP"/>
    </source>
</evidence>
<evidence type="ECO:0000256" key="24">
    <source>
        <dbReference type="PROSITE-ProRule" id="PRU10141"/>
    </source>
</evidence>
<feature type="domain" description="Protein kinase" evidence="27">
    <location>
        <begin position="525"/>
        <end position="793"/>
    </location>
</feature>
<evidence type="ECO:0000256" key="13">
    <source>
        <dbReference type="ARBA" id="ARBA00022777"/>
    </source>
</evidence>
<dbReference type="PANTHER" id="PTHR27008:SF588">
    <property type="entry name" value="RECEPTOR KINASE-LIKE PROTEIN XA21"/>
    <property type="match status" value="1"/>
</dbReference>
<feature type="chain" id="PRO_5009187968" description="Receptor kinase-like protein Xa21" evidence="26">
    <location>
        <begin position="21"/>
        <end position="835"/>
    </location>
</feature>
<dbReference type="InterPro" id="IPR003591">
    <property type="entry name" value="Leu-rich_rpt_typical-subtyp"/>
</dbReference>
<keyword evidence="18" id="KW-0325">Glycoprotein</keyword>
<feature type="transmembrane region" description="Helical" evidence="25">
    <location>
        <begin position="468"/>
        <end position="490"/>
    </location>
</feature>
<keyword evidence="8" id="KW-0808">Transferase</keyword>
<dbReference type="PANTHER" id="PTHR27008">
    <property type="entry name" value="OS04G0122200 PROTEIN"/>
    <property type="match status" value="1"/>
</dbReference>
<dbReference type="InterPro" id="IPR013210">
    <property type="entry name" value="LRR_N_plant-typ"/>
</dbReference>
<comment type="caution">
    <text evidence="28">The sequence shown here is derived from an EMBL/GenBank/DDBJ whole genome shotgun (WGS) entry which is preliminary data.</text>
</comment>
<dbReference type="InterPro" id="IPR032675">
    <property type="entry name" value="LRR_dom_sf"/>
</dbReference>
<dbReference type="FunFam" id="1.10.510.10:FF:000358">
    <property type="entry name" value="Putative leucine-rich repeat receptor-like serine/threonine-protein kinase"/>
    <property type="match status" value="1"/>
</dbReference>
<evidence type="ECO:0000256" key="19">
    <source>
        <dbReference type="ARBA" id="ARBA00047899"/>
    </source>
</evidence>
<evidence type="ECO:0000256" key="15">
    <source>
        <dbReference type="ARBA" id="ARBA00022989"/>
    </source>
</evidence>
<dbReference type="PROSITE" id="PS50011">
    <property type="entry name" value="PROTEIN_KINASE_DOM"/>
    <property type="match status" value="1"/>
</dbReference>
<comment type="catalytic activity">
    <reaction evidence="20">
        <text>L-seryl-[protein] + ATP = O-phospho-L-seryl-[protein] + ADP + H(+)</text>
        <dbReference type="Rhea" id="RHEA:17989"/>
        <dbReference type="Rhea" id="RHEA-COMP:9863"/>
        <dbReference type="Rhea" id="RHEA-COMP:11604"/>
        <dbReference type="ChEBI" id="CHEBI:15378"/>
        <dbReference type="ChEBI" id="CHEBI:29999"/>
        <dbReference type="ChEBI" id="CHEBI:30616"/>
        <dbReference type="ChEBI" id="CHEBI:83421"/>
        <dbReference type="ChEBI" id="CHEBI:456216"/>
        <dbReference type="EC" id="2.7.11.1"/>
    </reaction>
</comment>
<evidence type="ECO:0000256" key="8">
    <source>
        <dbReference type="ARBA" id="ARBA00022679"/>
    </source>
</evidence>
<keyword evidence="14 24" id="KW-0067">ATP-binding</keyword>
<dbReference type="Proteomes" id="UP000095767">
    <property type="component" value="Unassembled WGS sequence"/>
</dbReference>
<reference evidence="28 29" key="1">
    <citation type="submission" date="2016-09" db="EMBL/GenBank/DDBJ databases">
        <title>The draft genome of Dichanthelium oligosanthes: A C3 panicoid grass species.</title>
        <authorList>
            <person name="Studer A.J."/>
            <person name="Schnable J.C."/>
            <person name="Brutnell T.P."/>
        </authorList>
    </citation>
    <scope>NUCLEOTIDE SEQUENCE [LARGE SCALE GENOMIC DNA]</scope>
    <source>
        <strain evidence="29">cv. Kellogg 1175</strain>
        <tissue evidence="28">Leaf</tissue>
    </source>
</reference>
<dbReference type="InterPro" id="IPR055414">
    <property type="entry name" value="LRR_R13L4/SHOC2-like"/>
</dbReference>
<evidence type="ECO:0000256" key="4">
    <source>
        <dbReference type="ARBA" id="ARBA00022475"/>
    </source>
</evidence>
<keyword evidence="9 25" id="KW-0812">Transmembrane</keyword>
<evidence type="ECO:0000256" key="16">
    <source>
        <dbReference type="ARBA" id="ARBA00023136"/>
    </source>
</evidence>
<dbReference type="InterPro" id="IPR051809">
    <property type="entry name" value="Plant_receptor-like_S/T_kinase"/>
</dbReference>
<dbReference type="Gene3D" id="3.80.10.10">
    <property type="entry name" value="Ribonuclease Inhibitor"/>
    <property type="match status" value="2"/>
</dbReference>
<evidence type="ECO:0000256" key="21">
    <source>
        <dbReference type="ARBA" id="ARBA00054320"/>
    </source>
</evidence>
<feature type="binding site" evidence="24">
    <location>
        <position position="557"/>
    </location>
    <ligand>
        <name>ATP</name>
        <dbReference type="ChEBI" id="CHEBI:30616"/>
    </ligand>
</feature>
<dbReference type="SUPFAM" id="SSF52047">
    <property type="entry name" value="RNI-like"/>
    <property type="match status" value="1"/>
</dbReference>
<comment type="function">
    <text evidence="21">Receptor kinase that detects X.oryzae pv. oryzae protein Ax21 to promote innate immunity. Following X.oryzae pv. oryzae protein Ax21 detection, undergoes cleavage, releasing the processed protein kinase Xa21 chain.</text>
</comment>
<dbReference type="InterPro" id="IPR011009">
    <property type="entry name" value="Kinase-like_dom_sf"/>
</dbReference>
<dbReference type="AlphaFoldDB" id="A0A1E5VAN3"/>
<evidence type="ECO:0000256" key="7">
    <source>
        <dbReference type="ARBA" id="ARBA00022614"/>
    </source>
</evidence>
<dbReference type="Pfam" id="PF00560">
    <property type="entry name" value="LRR_1"/>
    <property type="match status" value="3"/>
</dbReference>
<dbReference type="GO" id="GO:0004674">
    <property type="term" value="F:protein serine/threonine kinase activity"/>
    <property type="evidence" value="ECO:0007669"/>
    <property type="project" value="UniProtKB-KW"/>
</dbReference>
<dbReference type="SMART" id="SM00369">
    <property type="entry name" value="LRR_TYP"/>
    <property type="match status" value="8"/>
</dbReference>
<dbReference type="STRING" id="888268.A0A1E5VAN3"/>
<evidence type="ECO:0000256" key="25">
    <source>
        <dbReference type="SAM" id="Phobius"/>
    </source>
</evidence>
<dbReference type="Gene3D" id="1.10.510.10">
    <property type="entry name" value="Transferase(Phosphotransferase) domain 1"/>
    <property type="match status" value="1"/>
</dbReference>
<dbReference type="Gene3D" id="3.30.200.20">
    <property type="entry name" value="Phosphorylase Kinase, domain 1"/>
    <property type="match status" value="1"/>
</dbReference>
<evidence type="ECO:0000256" key="9">
    <source>
        <dbReference type="ARBA" id="ARBA00022692"/>
    </source>
</evidence>
<keyword evidence="7" id="KW-0433">Leucine-rich repeat</keyword>
<dbReference type="SUPFAM" id="SSF56112">
    <property type="entry name" value="Protein kinase-like (PK-like)"/>
    <property type="match status" value="1"/>
</dbReference>
<dbReference type="InterPro" id="IPR000719">
    <property type="entry name" value="Prot_kinase_dom"/>
</dbReference>
<evidence type="ECO:0000313" key="28">
    <source>
        <dbReference type="EMBL" id="OEL22198.1"/>
    </source>
</evidence>
<dbReference type="FunFam" id="3.30.200.20:FF:000432">
    <property type="entry name" value="LRR receptor-like serine/threonine-protein kinase EFR"/>
    <property type="match status" value="1"/>
</dbReference>
<dbReference type="FunFam" id="3.80.10.10:FF:000299">
    <property type="entry name" value="Piriformospora indica-insensitive protein 2"/>
    <property type="match status" value="1"/>
</dbReference>
<dbReference type="PROSITE" id="PS00107">
    <property type="entry name" value="PROTEIN_KINASE_ATP"/>
    <property type="match status" value="1"/>
</dbReference>
<dbReference type="GO" id="GO:0005789">
    <property type="term" value="C:endoplasmic reticulum membrane"/>
    <property type="evidence" value="ECO:0007669"/>
    <property type="project" value="UniProtKB-SubCell"/>
</dbReference>
<evidence type="ECO:0000256" key="10">
    <source>
        <dbReference type="ARBA" id="ARBA00022729"/>
    </source>
</evidence>
<dbReference type="FunFam" id="3.80.10.10:FF:000095">
    <property type="entry name" value="LRR receptor-like serine/threonine-protein kinase GSO1"/>
    <property type="match status" value="1"/>
</dbReference>
<protein>
    <recommendedName>
        <fullName evidence="23">Receptor kinase-like protein Xa21</fullName>
        <ecNumber evidence="3">2.7.11.1</ecNumber>
    </recommendedName>
</protein>
<dbReference type="Pfam" id="PF23598">
    <property type="entry name" value="LRR_14"/>
    <property type="match status" value="1"/>
</dbReference>
<dbReference type="GO" id="GO:0005524">
    <property type="term" value="F:ATP binding"/>
    <property type="evidence" value="ECO:0007669"/>
    <property type="project" value="UniProtKB-UniRule"/>
</dbReference>
<dbReference type="FunFam" id="3.80.10.10:FF:000627">
    <property type="entry name" value="Probable leucine-rich repeat receptor-like protein kinase At2g33170"/>
    <property type="match status" value="1"/>
</dbReference>
<dbReference type="Pfam" id="PF00069">
    <property type="entry name" value="Pkinase"/>
    <property type="match status" value="1"/>
</dbReference>
<keyword evidence="5" id="KW-0723">Serine/threonine-protein kinase</keyword>
<evidence type="ECO:0000256" key="18">
    <source>
        <dbReference type="ARBA" id="ARBA00023180"/>
    </source>
</evidence>
<dbReference type="EC" id="2.7.11.1" evidence="3"/>
<keyword evidence="10 26" id="KW-0732">Signal</keyword>
<gene>
    <name evidence="28" type="ORF">BAE44_0016783</name>
</gene>
<keyword evidence="4" id="KW-1003">Cell membrane</keyword>
<dbReference type="SMART" id="SM00220">
    <property type="entry name" value="S_TKc"/>
    <property type="match status" value="1"/>
</dbReference>
<dbReference type="OrthoDB" id="676979at2759"/>
<evidence type="ECO:0000256" key="2">
    <source>
        <dbReference type="ARBA" id="ARBA00004389"/>
    </source>
</evidence>
<evidence type="ECO:0000256" key="12">
    <source>
        <dbReference type="ARBA" id="ARBA00022741"/>
    </source>
</evidence>
<dbReference type="Pfam" id="PF08263">
    <property type="entry name" value="LRRNT_2"/>
    <property type="match status" value="1"/>
</dbReference>
<evidence type="ECO:0000256" key="6">
    <source>
        <dbReference type="ARBA" id="ARBA00022553"/>
    </source>
</evidence>
<name>A0A1E5VAN3_9POAL</name>
<keyword evidence="6" id="KW-0597">Phosphoprotein</keyword>
<sequence>MAASLALLLLLLLCPASSDAAAAADELSLLSFKSFLLPSDGGGLLLASWNASSRHYCTWQGVACGRRHPDRVVELRLRSSNLSGTISPSLGNLSFLSKLDLGGNHLSGKIPPELGRLSRLRWLNLSGNSLQGSIPAAIGACAHLTGMDLTNNQLRGTIPLQICAAMENLAYLYLDGNGLSGQIPGSLAELPSIQDLSLKNNRLSGHIPSSLGNLTGLSYLDISNNKLSGPIPSSFGNLTSLSELDLSDNMLSGSIPSSLGKLASLSGLDLSDNTLSGAIPSSLGQLSSLSFLGIDSNNLSGVIPDAVWNMSSLTVIGVQYNMLSGMIPANAFSTLPHLQRVYMDHNLFHGHIPASIANASNISMLTFVYLSIGANRISESLPKDIGLDTLDLSSNNLSGQIPKSLGDMPILHSLNLSFNNFAGEVPTNGAFANASEFYIEGNANLCGGMPELRLPPCFLKPPKRKHQIMLLPIVISLVSMLAIFSLLFVLHTWHTGRKTEGPTRTQMQGHPMITYLDLVKATDGFSPTNLLGSGSFGSVYKGKFDSNNVDTDLVAVKVLKLETPKALRTFIAECEVLRNMRHRNLVKIVTICSSIDNRGNDFKAIVYDFMANGSLEDWLYPDTNDESGKRHLNLYQRVTILLDVACALDYIHCHGPAPAAHCDVKPSNVLLDADMVAHVGDFGLAKILVEGSSSMQQSTSSMGFRGTIGYAPPEYGAGNMVSTHGDVYSYGILVLETVTGNRPTDNRFRQGLSLREYVERALSDKVMDIVDRQLSLDVQNEHETLDDSSHKRKIDCLVSVLRLGLSCSHELPLSRMRTTDIVNELHAIRESLLSE</sequence>
<evidence type="ECO:0000256" key="11">
    <source>
        <dbReference type="ARBA" id="ARBA00022737"/>
    </source>
</evidence>
<evidence type="ECO:0000256" key="3">
    <source>
        <dbReference type="ARBA" id="ARBA00012513"/>
    </source>
</evidence>
<comment type="catalytic activity">
    <reaction evidence="19">
        <text>L-threonyl-[protein] + ATP = O-phospho-L-threonyl-[protein] + ADP + H(+)</text>
        <dbReference type="Rhea" id="RHEA:46608"/>
        <dbReference type="Rhea" id="RHEA-COMP:11060"/>
        <dbReference type="Rhea" id="RHEA-COMP:11605"/>
        <dbReference type="ChEBI" id="CHEBI:15378"/>
        <dbReference type="ChEBI" id="CHEBI:30013"/>
        <dbReference type="ChEBI" id="CHEBI:30616"/>
        <dbReference type="ChEBI" id="CHEBI:61977"/>
        <dbReference type="ChEBI" id="CHEBI:456216"/>
        <dbReference type="EC" id="2.7.11.1"/>
    </reaction>
</comment>
<evidence type="ECO:0000256" key="1">
    <source>
        <dbReference type="ARBA" id="ARBA00004162"/>
    </source>
</evidence>
<dbReference type="GO" id="GO:0005886">
    <property type="term" value="C:plasma membrane"/>
    <property type="evidence" value="ECO:0007669"/>
    <property type="project" value="UniProtKB-SubCell"/>
</dbReference>
<evidence type="ECO:0000256" key="22">
    <source>
        <dbReference type="ARBA" id="ARBA00056628"/>
    </source>
</evidence>
<evidence type="ECO:0000256" key="14">
    <source>
        <dbReference type="ARBA" id="ARBA00022840"/>
    </source>
</evidence>
<keyword evidence="13 28" id="KW-0418">Kinase</keyword>
<keyword evidence="29" id="KW-1185">Reference proteome</keyword>
<dbReference type="InterPro" id="IPR017441">
    <property type="entry name" value="Protein_kinase_ATP_BS"/>
</dbReference>
<keyword evidence="12 24" id="KW-0547">Nucleotide-binding</keyword>
<evidence type="ECO:0000256" key="17">
    <source>
        <dbReference type="ARBA" id="ARBA00023170"/>
    </source>
</evidence>
<proteinExistence type="predicted"/>
<evidence type="ECO:0000259" key="27">
    <source>
        <dbReference type="PROSITE" id="PS50011"/>
    </source>
</evidence>
<keyword evidence="11" id="KW-0677">Repeat</keyword>
<evidence type="ECO:0000313" key="29">
    <source>
        <dbReference type="Proteomes" id="UP000095767"/>
    </source>
</evidence>
<evidence type="ECO:0000256" key="5">
    <source>
        <dbReference type="ARBA" id="ARBA00022527"/>
    </source>
</evidence>
<evidence type="ECO:0000256" key="20">
    <source>
        <dbReference type="ARBA" id="ARBA00048679"/>
    </source>
</evidence>
<dbReference type="EMBL" id="LWDX02046038">
    <property type="protein sequence ID" value="OEL22198.1"/>
    <property type="molecule type" value="Genomic_DNA"/>
</dbReference>
<dbReference type="PRINTS" id="PR00019">
    <property type="entry name" value="LEURICHRPT"/>
</dbReference>
<organism evidence="28 29">
    <name type="scientific">Dichanthelium oligosanthes</name>
    <dbReference type="NCBI Taxonomy" id="888268"/>
    <lineage>
        <taxon>Eukaryota</taxon>
        <taxon>Viridiplantae</taxon>
        <taxon>Streptophyta</taxon>
        <taxon>Embryophyta</taxon>
        <taxon>Tracheophyta</taxon>
        <taxon>Spermatophyta</taxon>
        <taxon>Magnoliopsida</taxon>
        <taxon>Liliopsida</taxon>
        <taxon>Poales</taxon>
        <taxon>Poaceae</taxon>
        <taxon>PACMAD clade</taxon>
        <taxon>Panicoideae</taxon>
        <taxon>Panicodae</taxon>
        <taxon>Paniceae</taxon>
        <taxon>Dichantheliinae</taxon>
        <taxon>Dichanthelium</taxon>
    </lineage>
</organism>
<evidence type="ECO:0000256" key="23">
    <source>
        <dbReference type="ARBA" id="ARBA00072040"/>
    </source>
</evidence>
<keyword evidence="15 25" id="KW-1133">Transmembrane helix</keyword>
<keyword evidence="17 28" id="KW-0675">Receptor</keyword>
<accession>A0A1E5VAN3</accession>
<comment type="subcellular location">
    <subcellularLocation>
        <location evidence="1">Cell membrane</location>
        <topology evidence="1">Single-pass membrane protein</topology>
    </subcellularLocation>
    <subcellularLocation>
        <location evidence="2">Endoplasmic reticulum membrane</location>
        <topology evidence="2">Single-pass membrane protein</topology>
    </subcellularLocation>
</comment>
<comment type="function">
    <text evidence="22">The processed protein kinase Xa21 chain released by protein cleavage after X.oryzae pv. oryzae protein Ax21 detection translocates into the nucleus where it can bind and regulate WRKY62, a transcription factor. Confers resistance to the bacterial pathogen X.oryzae pv. oryzae (Xoo).</text>
</comment>
<keyword evidence="16 25" id="KW-0472">Membrane</keyword>